<dbReference type="PANTHER" id="PTHR21272:SF3">
    <property type="entry name" value="CATABOLIC 3-DEHYDROQUINASE"/>
    <property type="match status" value="1"/>
</dbReference>
<comment type="similarity">
    <text evidence="4 9">Belongs to the type-II 3-dehydroquinase family.</text>
</comment>
<keyword evidence="7 9" id="KW-0057">Aromatic amino acid biosynthesis</keyword>
<feature type="active site" description="Proton acceptor" evidence="9">
    <location>
        <position position="52"/>
    </location>
</feature>
<dbReference type="HAMAP" id="MF_00169">
    <property type="entry name" value="AroQ"/>
    <property type="match status" value="1"/>
</dbReference>
<evidence type="ECO:0000256" key="4">
    <source>
        <dbReference type="ARBA" id="ARBA00011037"/>
    </source>
</evidence>
<comment type="caution">
    <text evidence="11">The sequence shown here is derived from an EMBL/GenBank/DDBJ whole genome shotgun (WGS) entry which is preliminary data.</text>
</comment>
<feature type="site" description="Transition state stabilizer" evidence="9">
    <location>
        <position position="47"/>
    </location>
</feature>
<evidence type="ECO:0000256" key="9">
    <source>
        <dbReference type="HAMAP-Rule" id="MF_00169"/>
    </source>
</evidence>
<dbReference type="Gene3D" id="3.40.50.9100">
    <property type="entry name" value="Dehydroquinase, class II"/>
    <property type="match status" value="1"/>
</dbReference>
<evidence type="ECO:0000256" key="8">
    <source>
        <dbReference type="ARBA" id="ARBA00023239"/>
    </source>
</evidence>
<dbReference type="PROSITE" id="PS51318">
    <property type="entry name" value="TAT"/>
    <property type="match status" value="1"/>
</dbReference>
<dbReference type="NCBIfam" id="TIGR01088">
    <property type="entry name" value="aroQ"/>
    <property type="match status" value="1"/>
</dbReference>
<protein>
    <recommendedName>
        <fullName evidence="6 9">3-dehydroquinate dehydratase</fullName>
        <shortName evidence="9">3-dehydroquinase</shortName>
        <ecNumber evidence="6 9">4.2.1.10</ecNumber>
    </recommendedName>
    <alternativeName>
        <fullName evidence="9">Type II DHQase</fullName>
    </alternativeName>
</protein>
<evidence type="ECO:0000256" key="7">
    <source>
        <dbReference type="ARBA" id="ARBA00023141"/>
    </source>
</evidence>
<dbReference type="InterPro" id="IPR001874">
    <property type="entry name" value="DHquinase_II"/>
</dbReference>
<dbReference type="PROSITE" id="PS01029">
    <property type="entry name" value="DEHYDROQUINASE_II"/>
    <property type="match status" value="1"/>
</dbReference>
<dbReference type="EC" id="4.2.1.10" evidence="6 9"/>
<comment type="pathway">
    <text evidence="3 9">Metabolic intermediate biosynthesis; chorismate biosynthesis; chorismate from D-erythrose 4-phosphate and phosphoenolpyruvate: step 3/7.</text>
</comment>
<keyword evidence="9" id="KW-0028">Amino-acid biosynthesis</keyword>
<dbReference type="InterPro" id="IPR006311">
    <property type="entry name" value="TAT_signal"/>
</dbReference>
<feature type="binding site" evidence="9">
    <location>
        <position position="103"/>
    </location>
    <ligand>
        <name>substrate</name>
    </ligand>
</feature>
<evidence type="ECO:0000256" key="3">
    <source>
        <dbReference type="ARBA" id="ARBA00004902"/>
    </source>
</evidence>
<organism evidence="11 12">
    <name type="scientific">Roseomonas elaeocarpi</name>
    <dbReference type="NCBI Taxonomy" id="907779"/>
    <lineage>
        <taxon>Bacteria</taxon>
        <taxon>Pseudomonadati</taxon>
        <taxon>Pseudomonadota</taxon>
        <taxon>Alphaproteobacteria</taxon>
        <taxon>Acetobacterales</taxon>
        <taxon>Roseomonadaceae</taxon>
        <taxon>Roseomonas</taxon>
    </lineage>
</organism>
<comment type="subunit">
    <text evidence="5 9">Homododecamer.</text>
</comment>
<keyword evidence="12" id="KW-1185">Reference proteome</keyword>
<evidence type="ECO:0000256" key="6">
    <source>
        <dbReference type="ARBA" id="ARBA00012060"/>
    </source>
</evidence>
<feature type="signal peptide" evidence="10">
    <location>
        <begin position="1"/>
        <end position="27"/>
    </location>
</feature>
<evidence type="ECO:0000256" key="10">
    <source>
        <dbReference type="SAM" id="SignalP"/>
    </source>
</evidence>
<feature type="binding site" evidence="9">
    <location>
        <position position="140"/>
    </location>
    <ligand>
        <name>substrate</name>
    </ligand>
</feature>
<dbReference type="InterPro" id="IPR018509">
    <property type="entry name" value="DHquinase_II_CS"/>
</dbReference>
<evidence type="ECO:0000256" key="1">
    <source>
        <dbReference type="ARBA" id="ARBA00001864"/>
    </source>
</evidence>
<feature type="binding site" evidence="9">
    <location>
        <position position="116"/>
    </location>
    <ligand>
        <name>substrate</name>
    </ligand>
</feature>
<comment type="catalytic activity">
    <reaction evidence="1 9">
        <text>3-dehydroquinate = 3-dehydroshikimate + H2O</text>
        <dbReference type="Rhea" id="RHEA:21096"/>
        <dbReference type="ChEBI" id="CHEBI:15377"/>
        <dbReference type="ChEBI" id="CHEBI:16630"/>
        <dbReference type="ChEBI" id="CHEBI:32364"/>
        <dbReference type="EC" id="4.2.1.10"/>
    </reaction>
</comment>
<dbReference type="Pfam" id="PF01220">
    <property type="entry name" value="DHquinase_II"/>
    <property type="match status" value="1"/>
</dbReference>
<proteinExistence type="inferred from homology"/>
<dbReference type="EMBL" id="JBHLUN010000002">
    <property type="protein sequence ID" value="MFC0407363.1"/>
    <property type="molecule type" value="Genomic_DNA"/>
</dbReference>
<dbReference type="RefSeq" id="WP_377043060.1">
    <property type="nucleotide sequence ID" value="NZ_JBHLUN010000002.1"/>
</dbReference>
<evidence type="ECO:0000313" key="12">
    <source>
        <dbReference type="Proteomes" id="UP001589865"/>
    </source>
</evidence>
<comment type="function">
    <text evidence="2 9">Catalyzes a trans-dehydration via an enolate intermediate.</text>
</comment>
<name>A0ABV6JNT1_9PROT</name>
<dbReference type="Proteomes" id="UP001589865">
    <property type="component" value="Unassembled WGS sequence"/>
</dbReference>
<evidence type="ECO:0000313" key="11">
    <source>
        <dbReference type="EMBL" id="MFC0407363.1"/>
    </source>
</evidence>
<dbReference type="CDD" id="cd00466">
    <property type="entry name" value="DHQase_II"/>
    <property type="match status" value="1"/>
</dbReference>
<feature type="binding site" evidence="9">
    <location>
        <position position="109"/>
    </location>
    <ligand>
        <name>substrate</name>
    </ligand>
</feature>
<dbReference type="SUPFAM" id="SSF52304">
    <property type="entry name" value="Type II 3-dehydroquinate dehydratase"/>
    <property type="match status" value="1"/>
</dbReference>
<dbReference type="NCBIfam" id="NF003806">
    <property type="entry name" value="PRK05395.1-3"/>
    <property type="match status" value="1"/>
</dbReference>
<feature type="chain" id="PRO_5046555436" description="3-dehydroquinate dehydratase" evidence="10">
    <location>
        <begin position="28"/>
        <end position="176"/>
    </location>
</feature>
<sequence length="176" mass="19215">MPLRRRHLLGSALLLAGASLLPRPAGAAPGRTVFVLNGPNLDLLGQRQPELYGHRTLADVEKLCRDAAARLRLEIVFRHTNSEGQLVDWIHEARSGAAAIVINPAAYAHTSVAVMDALEACDMPKFEVHITNTFHRESFRHTDYVAQAATGVVDGLGIQGYALALERVAQLLEHKQ</sequence>
<dbReference type="PANTHER" id="PTHR21272">
    <property type="entry name" value="CATABOLIC 3-DEHYDROQUINASE"/>
    <property type="match status" value="1"/>
</dbReference>
<evidence type="ECO:0000256" key="2">
    <source>
        <dbReference type="ARBA" id="ARBA00003924"/>
    </source>
</evidence>
<dbReference type="NCBIfam" id="NF003805">
    <property type="entry name" value="PRK05395.1-2"/>
    <property type="match status" value="1"/>
</dbReference>
<dbReference type="NCBIfam" id="NF003807">
    <property type="entry name" value="PRK05395.1-4"/>
    <property type="match status" value="1"/>
</dbReference>
<gene>
    <name evidence="9 11" type="primary">aroQ</name>
    <name evidence="11" type="ORF">ACFFGY_03820</name>
</gene>
<accession>A0ABV6JNT1</accession>
<dbReference type="PIRSF" id="PIRSF001399">
    <property type="entry name" value="DHquinase_II"/>
    <property type="match status" value="1"/>
</dbReference>
<keyword evidence="8 9" id="KW-0456">Lyase</keyword>
<dbReference type="InterPro" id="IPR036441">
    <property type="entry name" value="DHquinase_II_sf"/>
</dbReference>
<keyword evidence="10" id="KW-0732">Signal</keyword>
<feature type="active site" description="Proton donor" evidence="9">
    <location>
        <position position="129"/>
    </location>
</feature>
<feature type="binding site" evidence="9">
    <location>
        <begin position="130"/>
        <end position="131"/>
    </location>
    <ligand>
        <name>substrate</name>
    </ligand>
</feature>
<evidence type="ECO:0000256" key="5">
    <source>
        <dbReference type="ARBA" id="ARBA00011193"/>
    </source>
</evidence>
<dbReference type="GO" id="GO:0003855">
    <property type="term" value="F:3-dehydroquinate dehydratase activity"/>
    <property type="evidence" value="ECO:0007669"/>
    <property type="project" value="UniProtKB-EC"/>
</dbReference>
<reference evidence="11 12" key="1">
    <citation type="submission" date="2024-09" db="EMBL/GenBank/DDBJ databases">
        <authorList>
            <person name="Sun Q."/>
            <person name="Mori K."/>
        </authorList>
    </citation>
    <scope>NUCLEOTIDE SEQUENCE [LARGE SCALE GENOMIC DNA]</scope>
    <source>
        <strain evidence="11 12">TBRC 5777</strain>
    </source>
</reference>